<name>A0A1X0DHP2_MYCHE</name>
<protein>
    <recommendedName>
        <fullName evidence="3">ESX-1 secretion-associated protein</fullName>
    </recommendedName>
</protein>
<evidence type="ECO:0008006" key="3">
    <source>
        <dbReference type="Google" id="ProtNLM"/>
    </source>
</evidence>
<organism evidence="1 2">
    <name type="scientific">Mycobacterium heidelbergense</name>
    <dbReference type="NCBI Taxonomy" id="53376"/>
    <lineage>
        <taxon>Bacteria</taxon>
        <taxon>Bacillati</taxon>
        <taxon>Actinomycetota</taxon>
        <taxon>Actinomycetes</taxon>
        <taxon>Mycobacteriales</taxon>
        <taxon>Mycobacteriaceae</taxon>
        <taxon>Mycobacterium</taxon>
        <taxon>Mycobacterium simiae complex</taxon>
    </lineage>
</organism>
<proteinExistence type="predicted"/>
<sequence>MRFDSRATLARTEVDVAAVHGVADRLAAAAELIDRALADHLARLTFGGAGAGRAHAARGDALRVQLERLTAEVSQWSRAAVETAVALRAGADRYADAELYAAARIA</sequence>
<evidence type="ECO:0000313" key="1">
    <source>
        <dbReference type="EMBL" id="ORA71904.1"/>
    </source>
</evidence>
<dbReference type="Proteomes" id="UP000192566">
    <property type="component" value="Unassembled WGS sequence"/>
</dbReference>
<accession>A0A1X0DHP2</accession>
<dbReference type="STRING" id="53376.BST25_15815"/>
<evidence type="ECO:0000313" key="2">
    <source>
        <dbReference type="Proteomes" id="UP000192566"/>
    </source>
</evidence>
<comment type="caution">
    <text evidence="1">The sequence shown here is derived from an EMBL/GenBank/DDBJ whole genome shotgun (WGS) entry which is preliminary data.</text>
</comment>
<dbReference type="AlphaFoldDB" id="A0A1X0DHP2"/>
<reference evidence="1 2" key="1">
    <citation type="submission" date="2017-02" db="EMBL/GenBank/DDBJ databases">
        <title>The new phylogeny of genus Mycobacterium.</title>
        <authorList>
            <person name="Tortoli E."/>
            <person name="Trovato A."/>
            <person name="Cirillo D.M."/>
        </authorList>
    </citation>
    <scope>NUCLEOTIDE SEQUENCE [LARGE SCALE GENOMIC DNA]</scope>
    <source>
        <strain evidence="1 2">DSM 44471</strain>
    </source>
</reference>
<dbReference type="RefSeq" id="WP_083075041.1">
    <property type="nucleotide sequence ID" value="NZ_AP022615.1"/>
</dbReference>
<dbReference type="EMBL" id="MVHR01000023">
    <property type="protein sequence ID" value="ORA71904.1"/>
    <property type="molecule type" value="Genomic_DNA"/>
</dbReference>
<dbReference type="OrthoDB" id="4763847at2"/>
<keyword evidence="2" id="KW-1185">Reference proteome</keyword>
<gene>
    <name evidence="1" type="ORF">BST25_15815</name>
</gene>